<organism evidence="2 3">
    <name type="scientific">Streptomyces pini</name>
    <dbReference type="NCBI Taxonomy" id="1520580"/>
    <lineage>
        <taxon>Bacteria</taxon>
        <taxon>Bacillati</taxon>
        <taxon>Actinomycetota</taxon>
        <taxon>Actinomycetes</taxon>
        <taxon>Kitasatosporales</taxon>
        <taxon>Streptomycetaceae</taxon>
        <taxon>Streptomyces</taxon>
    </lineage>
</organism>
<feature type="transmembrane region" description="Helical" evidence="1">
    <location>
        <begin position="86"/>
        <end position="107"/>
    </location>
</feature>
<evidence type="ECO:0000313" key="2">
    <source>
        <dbReference type="EMBL" id="SFK33830.1"/>
    </source>
</evidence>
<accession>A0A1I3YPY4</accession>
<protein>
    <submittedName>
        <fullName evidence="2">Uncharacterized protein</fullName>
    </submittedName>
</protein>
<dbReference type="Proteomes" id="UP000198928">
    <property type="component" value="Unassembled WGS sequence"/>
</dbReference>
<dbReference type="RefSeq" id="WP_093849050.1">
    <property type="nucleotide sequence ID" value="NZ_FOSG01000005.1"/>
</dbReference>
<sequence length="109" mass="11434">MLTTGTVTTGTVSGYGQDGRIHEVRITRELCLRRGTGGRGTGEGRHLVCGTCDRRFTARGLARAEAAHHLAEHGARSGGGQRLSPAPWILGLIGLAGFLAVFTPAFLGH</sequence>
<keyword evidence="3" id="KW-1185">Reference proteome</keyword>
<proteinExistence type="predicted"/>
<evidence type="ECO:0000313" key="3">
    <source>
        <dbReference type="Proteomes" id="UP000198928"/>
    </source>
</evidence>
<gene>
    <name evidence="2" type="ORF">SAMN05192584_105152</name>
</gene>
<dbReference type="EMBL" id="FOSG01000005">
    <property type="protein sequence ID" value="SFK33830.1"/>
    <property type="molecule type" value="Genomic_DNA"/>
</dbReference>
<evidence type="ECO:0000256" key="1">
    <source>
        <dbReference type="SAM" id="Phobius"/>
    </source>
</evidence>
<keyword evidence="1" id="KW-1133">Transmembrane helix</keyword>
<name>A0A1I3YPY4_9ACTN</name>
<dbReference type="AlphaFoldDB" id="A0A1I3YPY4"/>
<keyword evidence="1" id="KW-0472">Membrane</keyword>
<keyword evidence="1" id="KW-0812">Transmembrane</keyword>
<reference evidence="3" key="1">
    <citation type="submission" date="2016-10" db="EMBL/GenBank/DDBJ databases">
        <authorList>
            <person name="Varghese N."/>
            <person name="Submissions S."/>
        </authorList>
    </citation>
    <scope>NUCLEOTIDE SEQUENCE [LARGE SCALE GENOMIC DNA]</scope>
    <source>
        <strain evidence="3">PL19</strain>
    </source>
</reference>